<dbReference type="InterPro" id="IPR001584">
    <property type="entry name" value="Integrase_cat-core"/>
</dbReference>
<dbReference type="SUPFAM" id="SSF53098">
    <property type="entry name" value="Ribonuclease H-like"/>
    <property type="match status" value="1"/>
</dbReference>
<dbReference type="GO" id="GO:0015074">
    <property type="term" value="P:DNA integration"/>
    <property type="evidence" value="ECO:0007669"/>
    <property type="project" value="UniProtKB-KW"/>
</dbReference>
<keyword evidence="14" id="KW-0694">RNA-binding</keyword>
<evidence type="ECO:0000256" key="21">
    <source>
        <dbReference type="ARBA" id="ARBA00048173"/>
    </source>
</evidence>
<evidence type="ECO:0000256" key="11">
    <source>
        <dbReference type="ARBA" id="ARBA00022801"/>
    </source>
</evidence>
<dbReference type="AlphaFoldDB" id="A0A8K0NP19"/>
<dbReference type="GO" id="GO:0004519">
    <property type="term" value="F:endonuclease activity"/>
    <property type="evidence" value="ECO:0007669"/>
    <property type="project" value="UniProtKB-KW"/>
</dbReference>
<dbReference type="PANTHER" id="PTHR42648:SF11">
    <property type="entry name" value="TRANSPOSON TY4-P GAG-POL POLYPROTEIN"/>
    <property type="match status" value="1"/>
</dbReference>
<dbReference type="GO" id="GO:0006508">
    <property type="term" value="P:proteolysis"/>
    <property type="evidence" value="ECO:0007669"/>
    <property type="project" value="UniProtKB-KW"/>
</dbReference>
<keyword evidence="3" id="KW-1188">Viral release from host cell</keyword>
<evidence type="ECO:0000256" key="3">
    <source>
        <dbReference type="ARBA" id="ARBA00022612"/>
    </source>
</evidence>
<dbReference type="GO" id="GO:0003964">
    <property type="term" value="F:RNA-directed DNA polymerase activity"/>
    <property type="evidence" value="ECO:0007669"/>
    <property type="project" value="UniProtKB-KW"/>
</dbReference>
<keyword evidence="26" id="KW-1185">Reference proteome</keyword>
<dbReference type="SUPFAM" id="SSF56672">
    <property type="entry name" value="DNA/RNA polymerases"/>
    <property type="match status" value="1"/>
</dbReference>
<keyword evidence="12" id="KW-0067">ATP-binding</keyword>
<evidence type="ECO:0000256" key="5">
    <source>
        <dbReference type="ARBA" id="ARBA00022695"/>
    </source>
</evidence>
<keyword evidence="18" id="KW-0917">Virion maturation</keyword>
<comment type="catalytic activity">
    <reaction evidence="21">
        <text>DNA(n) + a 2'-deoxyribonucleoside 5'-triphosphate = DNA(n+1) + diphosphate</text>
        <dbReference type="Rhea" id="RHEA:22508"/>
        <dbReference type="Rhea" id="RHEA-COMP:17339"/>
        <dbReference type="Rhea" id="RHEA-COMP:17340"/>
        <dbReference type="ChEBI" id="CHEBI:33019"/>
        <dbReference type="ChEBI" id="CHEBI:61560"/>
        <dbReference type="ChEBI" id="CHEBI:173112"/>
        <dbReference type="EC" id="2.7.7.49"/>
    </reaction>
</comment>
<comment type="function">
    <text evidence="1">The aspartyl protease (PR) mediates the proteolytic cleavages of the Gag and Gag-Pol polyproteins after assembly of the VLP.</text>
</comment>
<evidence type="ECO:0000256" key="19">
    <source>
        <dbReference type="ARBA" id="ARBA00023172"/>
    </source>
</evidence>
<keyword evidence="5" id="KW-0548">Nucleotidyltransferase</keyword>
<evidence type="ECO:0000313" key="26">
    <source>
        <dbReference type="Proteomes" id="UP000812966"/>
    </source>
</evidence>
<evidence type="ECO:0000256" key="2">
    <source>
        <dbReference type="ARBA" id="ARBA00022578"/>
    </source>
</evidence>
<keyword evidence="4" id="KW-0645">Protease</keyword>
<keyword evidence="17" id="KW-0808">Transferase</keyword>
<keyword evidence="20" id="KW-0511">Multifunctional enzyme</keyword>
<evidence type="ECO:0000256" key="1">
    <source>
        <dbReference type="ARBA" id="ARBA00002180"/>
    </source>
</evidence>
<evidence type="ECO:0000256" key="14">
    <source>
        <dbReference type="ARBA" id="ARBA00022884"/>
    </source>
</evidence>
<proteinExistence type="predicted"/>
<evidence type="ECO:0000256" key="10">
    <source>
        <dbReference type="ARBA" id="ARBA00022759"/>
    </source>
</evidence>
<protein>
    <recommendedName>
        <fullName evidence="24">Integrase catalytic domain-containing protein</fullName>
    </recommendedName>
</protein>
<dbReference type="InterPro" id="IPR036397">
    <property type="entry name" value="RNaseH_sf"/>
</dbReference>
<organism evidence="25 26">
    <name type="scientific">Filobasidium floriforme</name>
    <dbReference type="NCBI Taxonomy" id="5210"/>
    <lineage>
        <taxon>Eukaryota</taxon>
        <taxon>Fungi</taxon>
        <taxon>Dikarya</taxon>
        <taxon>Basidiomycota</taxon>
        <taxon>Agaricomycotina</taxon>
        <taxon>Tremellomycetes</taxon>
        <taxon>Filobasidiales</taxon>
        <taxon>Filobasidiaceae</taxon>
        <taxon>Filobasidium</taxon>
    </lineage>
</organism>
<evidence type="ECO:0000256" key="17">
    <source>
        <dbReference type="ARBA" id="ARBA00022932"/>
    </source>
</evidence>
<feature type="region of interest" description="Disordered" evidence="23">
    <location>
        <begin position="441"/>
        <end position="488"/>
    </location>
</feature>
<dbReference type="PANTHER" id="PTHR42648">
    <property type="entry name" value="TRANSPOSASE, PUTATIVE-RELATED"/>
    <property type="match status" value="1"/>
</dbReference>
<comment type="caution">
    <text evidence="25">The sequence shown here is derived from an EMBL/GenBank/DDBJ whole genome shotgun (WGS) entry which is preliminary data.</text>
</comment>
<dbReference type="InterPro" id="IPR054722">
    <property type="entry name" value="PolX-like_BBD"/>
</dbReference>
<keyword evidence="9" id="KW-0064">Aspartyl protease</keyword>
<dbReference type="GO" id="GO:0003723">
    <property type="term" value="F:RNA binding"/>
    <property type="evidence" value="ECO:0007669"/>
    <property type="project" value="UniProtKB-KW"/>
</dbReference>
<dbReference type="InterPro" id="IPR043502">
    <property type="entry name" value="DNA/RNA_pol_sf"/>
</dbReference>
<dbReference type="PROSITE" id="PS50994">
    <property type="entry name" value="INTEGRASE"/>
    <property type="match status" value="1"/>
</dbReference>
<evidence type="ECO:0000256" key="7">
    <source>
        <dbReference type="ARBA" id="ARBA00022723"/>
    </source>
</evidence>
<dbReference type="Pfam" id="PF07727">
    <property type="entry name" value="RVT_2"/>
    <property type="match status" value="1"/>
</dbReference>
<dbReference type="GO" id="GO:0005524">
    <property type="term" value="F:ATP binding"/>
    <property type="evidence" value="ECO:0007669"/>
    <property type="project" value="UniProtKB-KW"/>
</dbReference>
<dbReference type="Pfam" id="PF22936">
    <property type="entry name" value="Pol_BBD"/>
    <property type="match status" value="1"/>
</dbReference>
<gene>
    <name evidence="25" type="ORF">FFLO_05339</name>
</gene>
<evidence type="ECO:0000256" key="13">
    <source>
        <dbReference type="ARBA" id="ARBA00022842"/>
    </source>
</evidence>
<dbReference type="GO" id="GO:0006310">
    <property type="term" value="P:DNA recombination"/>
    <property type="evidence" value="ECO:0007669"/>
    <property type="project" value="UniProtKB-KW"/>
</dbReference>
<keyword evidence="19" id="KW-0233">DNA recombination</keyword>
<dbReference type="Proteomes" id="UP000812966">
    <property type="component" value="Unassembled WGS sequence"/>
</dbReference>
<keyword evidence="7" id="KW-0479">Metal-binding</keyword>
<comment type="catalytic activity">
    <reaction evidence="22">
        <text>DNA(n) + a 2'-deoxyribonucleoside 5'-triphosphate = DNA(n+1) + diphosphate</text>
        <dbReference type="Rhea" id="RHEA:22508"/>
        <dbReference type="Rhea" id="RHEA-COMP:17339"/>
        <dbReference type="Rhea" id="RHEA-COMP:17340"/>
        <dbReference type="ChEBI" id="CHEBI:33019"/>
        <dbReference type="ChEBI" id="CHEBI:61560"/>
        <dbReference type="ChEBI" id="CHEBI:173112"/>
        <dbReference type="EC" id="2.7.7.7"/>
    </reaction>
</comment>
<evidence type="ECO:0000256" key="15">
    <source>
        <dbReference type="ARBA" id="ARBA00022908"/>
    </source>
</evidence>
<keyword evidence="15" id="KW-0229">DNA integration</keyword>
<dbReference type="InterPro" id="IPR039537">
    <property type="entry name" value="Retrotran_Ty1/copia-like"/>
</dbReference>
<dbReference type="Gene3D" id="3.30.420.10">
    <property type="entry name" value="Ribonuclease H-like superfamily/Ribonuclease H"/>
    <property type="match status" value="1"/>
</dbReference>
<dbReference type="GO" id="GO:0032196">
    <property type="term" value="P:transposition"/>
    <property type="evidence" value="ECO:0007669"/>
    <property type="project" value="UniProtKB-KW"/>
</dbReference>
<evidence type="ECO:0000256" key="23">
    <source>
        <dbReference type="SAM" id="MobiDB-lite"/>
    </source>
</evidence>
<evidence type="ECO:0000313" key="25">
    <source>
        <dbReference type="EMBL" id="KAG7529891.1"/>
    </source>
</evidence>
<keyword evidence="13" id="KW-0460">Magnesium</keyword>
<evidence type="ECO:0000256" key="6">
    <source>
        <dbReference type="ARBA" id="ARBA00022722"/>
    </source>
</evidence>
<dbReference type="InterPro" id="IPR013103">
    <property type="entry name" value="RVT_2"/>
</dbReference>
<dbReference type="EMBL" id="JABELV010000132">
    <property type="protein sequence ID" value="KAG7529891.1"/>
    <property type="molecule type" value="Genomic_DNA"/>
</dbReference>
<evidence type="ECO:0000259" key="24">
    <source>
        <dbReference type="PROSITE" id="PS50994"/>
    </source>
</evidence>
<evidence type="ECO:0000256" key="4">
    <source>
        <dbReference type="ARBA" id="ARBA00022670"/>
    </source>
</evidence>
<evidence type="ECO:0000256" key="8">
    <source>
        <dbReference type="ARBA" id="ARBA00022741"/>
    </source>
</evidence>
<dbReference type="InterPro" id="IPR025724">
    <property type="entry name" value="GAG-pre-integrase_dom"/>
</dbReference>
<dbReference type="GO" id="GO:0046872">
    <property type="term" value="F:metal ion binding"/>
    <property type="evidence" value="ECO:0007669"/>
    <property type="project" value="UniProtKB-KW"/>
</dbReference>
<evidence type="ECO:0000256" key="18">
    <source>
        <dbReference type="ARBA" id="ARBA00023113"/>
    </source>
</evidence>
<keyword evidence="10" id="KW-0255">Endonuclease</keyword>
<evidence type="ECO:0000256" key="16">
    <source>
        <dbReference type="ARBA" id="ARBA00022918"/>
    </source>
</evidence>
<evidence type="ECO:0000256" key="9">
    <source>
        <dbReference type="ARBA" id="ARBA00022750"/>
    </source>
</evidence>
<keyword evidence="17" id="KW-0239">DNA-directed DNA polymerase</keyword>
<dbReference type="Pfam" id="PF25597">
    <property type="entry name" value="SH3_retrovirus"/>
    <property type="match status" value="1"/>
</dbReference>
<keyword evidence="11" id="KW-0378">Hydrolase</keyword>
<dbReference type="InterPro" id="IPR057670">
    <property type="entry name" value="SH3_retrovirus"/>
</dbReference>
<dbReference type="InterPro" id="IPR012337">
    <property type="entry name" value="RNaseH-like_sf"/>
</dbReference>
<sequence>MFNSLSIFEYSPNFRECRLPVRVGDNRVIWASGIGDVTLQTGERTTIDIPKCLYVPALHCNLISISQLDREGYHSQFGNGTVAIRKHGQPILSGQLENNLYTFDLKPINIESAQLAVTEDLWHKRLGHYPVRKLTALSNAVKGISLDRIKKTLVQTCEACVQGKATRASFPLRNTTGREVLEVLSIDLAGPSHEESIGGGRYFLIIKDHASDYFSVHILKRKNDAFDKFKGFLLESETQTGKKCKVVRSDNGGEFINATWKEFLSSRGVIHETTTPYTPEQNGGAERAVRTVKEGARTSLIESGLSNRYWSAAVEHFVFTRNRTLVKQNDKTPFERFFGRVPDVSHLRVFGCVAYVLIPKEKRTSGWSPKAIKSVFIGYGEDKEKKRAWITYDPYKREKTTSCHVTFWEDQRWKSTGRVTEDIFPREVDATADVDVFYDARENPEREPEDQPAGAGEGRPEERIGPDDELGPPDLPRDVPEPEQPDIPLALRRIPRERRIPERYKDYVRCAIDGHGPESQEIVDAAFLAAGELNPNDPKFDKAKDDELRSMEANQVWTLVPPSKGRKPIGCRWVCTDKQIGPNETKPKARLVAQGYTQISGIDYNEIFSPVVKLESVRYILATAAALDLELIQADVKTAFLYGVLEEKEVYMRQPPGRLEPGKEDWWCLLRKAIYGLHQSPRVFYKHIRDVLRGIDLHPIKSDYSVFGSRDPKNGITLLGLYVDDGILACSSLERQGEVRAYLSSHFQMTWTENPRMLLGLEIDRKREEGIIRISQRQLAQSILNEFDMNGCAATNAPMTGMIENTLDDQSGHTRPTPDTSIPYLVFIGKANYLARGTRPDLSFAVSHLASFCAVYQADHWTACKHVMRYLKGSLNASITYKRTTTPNIVGYSDASWANLTDRKSMGGYIFTMAGGPISWNAKKQAIVARSSTEAEYIALDSTLREAIWWRSFTTELGMGSDEPTLLYEDNQACIKLAQNPIAHARSKHIDVKYHAIREAVESKAVTLQYLSTSDMVADCMTKPLNGPQIKHLASRMGLELV</sequence>
<name>A0A8K0NP19_9TREE</name>
<dbReference type="Pfam" id="PF13976">
    <property type="entry name" value="gag_pre-integrs"/>
    <property type="match status" value="1"/>
</dbReference>
<dbReference type="GO" id="GO:0004190">
    <property type="term" value="F:aspartic-type endopeptidase activity"/>
    <property type="evidence" value="ECO:0007669"/>
    <property type="project" value="UniProtKB-KW"/>
</dbReference>
<keyword evidence="16" id="KW-0695">RNA-directed DNA polymerase</keyword>
<keyword evidence="6" id="KW-0540">Nuclease</keyword>
<keyword evidence="2" id="KW-0815">Transposition</keyword>
<reference evidence="25" key="1">
    <citation type="submission" date="2020-04" db="EMBL/GenBank/DDBJ databases">
        <title>Analysis of mating type loci in Filobasidium floriforme.</title>
        <authorList>
            <person name="Nowrousian M."/>
        </authorList>
    </citation>
    <scope>NUCLEOTIDE SEQUENCE</scope>
    <source>
        <strain evidence="25">CBS 6242</strain>
    </source>
</reference>
<dbReference type="GO" id="GO:0003887">
    <property type="term" value="F:DNA-directed DNA polymerase activity"/>
    <property type="evidence" value="ECO:0007669"/>
    <property type="project" value="UniProtKB-KW"/>
</dbReference>
<dbReference type="CDD" id="cd09272">
    <property type="entry name" value="RNase_HI_RT_Ty1"/>
    <property type="match status" value="1"/>
</dbReference>
<evidence type="ECO:0000256" key="20">
    <source>
        <dbReference type="ARBA" id="ARBA00023268"/>
    </source>
</evidence>
<feature type="domain" description="Integrase catalytic" evidence="24">
    <location>
        <begin position="167"/>
        <end position="341"/>
    </location>
</feature>
<keyword evidence="8" id="KW-0547">Nucleotide-binding</keyword>
<evidence type="ECO:0000256" key="22">
    <source>
        <dbReference type="ARBA" id="ARBA00049244"/>
    </source>
</evidence>
<dbReference type="GO" id="GO:0005634">
    <property type="term" value="C:nucleus"/>
    <property type="evidence" value="ECO:0007669"/>
    <property type="project" value="UniProtKB-ARBA"/>
</dbReference>
<accession>A0A8K0NP19</accession>
<evidence type="ECO:0000256" key="12">
    <source>
        <dbReference type="ARBA" id="ARBA00022840"/>
    </source>
</evidence>